<gene>
    <name evidence="3" type="ORF">DFR67_109197</name>
</gene>
<keyword evidence="2" id="KW-0067">ATP-binding</keyword>
<reference evidence="3 4" key="1">
    <citation type="submission" date="2018-06" db="EMBL/GenBank/DDBJ databases">
        <title>Genomic Encyclopedia of Type Strains, Phase IV (KMG-IV): sequencing the most valuable type-strain genomes for metagenomic binning, comparative biology and taxonomic classification.</title>
        <authorList>
            <person name="Goeker M."/>
        </authorList>
    </citation>
    <scope>NUCLEOTIDE SEQUENCE [LARGE SCALE GENOMIC DNA]</scope>
    <source>
        <strain evidence="3 4">DSM 45521</strain>
    </source>
</reference>
<dbReference type="Proteomes" id="UP000247591">
    <property type="component" value="Unassembled WGS sequence"/>
</dbReference>
<dbReference type="CDD" id="cd00009">
    <property type="entry name" value="AAA"/>
    <property type="match status" value="1"/>
</dbReference>
<comment type="caution">
    <text evidence="3">The sequence shown here is derived from an EMBL/GenBank/DDBJ whole genome shotgun (WGS) entry which is preliminary data.</text>
</comment>
<dbReference type="EMBL" id="QJSP01000009">
    <property type="protein sequence ID" value="PYE15969.1"/>
    <property type="molecule type" value="Genomic_DNA"/>
</dbReference>
<dbReference type="Pfam" id="PF03969">
    <property type="entry name" value="AFG1_ATPase"/>
    <property type="match status" value="1"/>
</dbReference>
<sequence>MLDAQQRQLAARLADLGPPPRSLRGSSRGLYIYGPAGRGKSWLADAFFDAVPTRRKARVHFHSFFDDLHRHIHDHRDDHRALRRAMDDVTGHSSLLLFDELHVHDSGDARLLTRLLEHVFDRKIAVVATSNYAPDSLLPNPIWHHIFEPGITLIKMHLDTFNLTGATDYRAVAQTNATGFAAGEWTTGTSHPHGSYEPTFLAVRGRHFPVLSVRPGRLSATFAQLCAAPVSAIEYLEWARTYERWVISEIPRFDDMDPEAQQRFINLVDILVEIDVRVSFVSPHSLPEFLTAATDHRPDAFRMSSRMQLVRHC</sequence>
<evidence type="ECO:0000313" key="3">
    <source>
        <dbReference type="EMBL" id="PYE15969.1"/>
    </source>
</evidence>
<dbReference type="GO" id="GO:0051301">
    <property type="term" value="P:cell division"/>
    <property type="evidence" value="ECO:0007669"/>
    <property type="project" value="UniProtKB-KW"/>
</dbReference>
<dbReference type="NCBIfam" id="NF040713">
    <property type="entry name" value="ZapE"/>
    <property type="match status" value="1"/>
</dbReference>
<dbReference type="GO" id="GO:0005524">
    <property type="term" value="F:ATP binding"/>
    <property type="evidence" value="ECO:0007669"/>
    <property type="project" value="UniProtKB-KW"/>
</dbReference>
<evidence type="ECO:0000313" key="4">
    <source>
        <dbReference type="Proteomes" id="UP000247591"/>
    </source>
</evidence>
<organism evidence="3 4">
    <name type="scientific">Williamsia limnetica</name>
    <dbReference type="NCBI Taxonomy" id="882452"/>
    <lineage>
        <taxon>Bacteria</taxon>
        <taxon>Bacillati</taxon>
        <taxon>Actinomycetota</taxon>
        <taxon>Actinomycetes</taxon>
        <taxon>Mycobacteriales</taxon>
        <taxon>Nocardiaceae</taxon>
        <taxon>Williamsia</taxon>
    </lineage>
</organism>
<protein>
    <submittedName>
        <fullName evidence="3">Cell division protein ZapE</fullName>
    </submittedName>
</protein>
<dbReference type="InterPro" id="IPR027417">
    <property type="entry name" value="P-loop_NTPase"/>
</dbReference>
<dbReference type="GO" id="GO:0005737">
    <property type="term" value="C:cytoplasm"/>
    <property type="evidence" value="ECO:0007669"/>
    <property type="project" value="TreeGrafter"/>
</dbReference>
<accession>A0A318RKW3</accession>
<keyword evidence="4" id="KW-1185">Reference proteome</keyword>
<proteinExistence type="predicted"/>
<evidence type="ECO:0000256" key="2">
    <source>
        <dbReference type="ARBA" id="ARBA00022840"/>
    </source>
</evidence>
<dbReference type="SUPFAM" id="SSF52540">
    <property type="entry name" value="P-loop containing nucleoside triphosphate hydrolases"/>
    <property type="match status" value="1"/>
</dbReference>
<name>A0A318RKW3_WILLI</name>
<dbReference type="PANTHER" id="PTHR12169:SF6">
    <property type="entry name" value="AFG1-LIKE ATPASE"/>
    <property type="match status" value="1"/>
</dbReference>
<dbReference type="Gene3D" id="3.40.50.300">
    <property type="entry name" value="P-loop containing nucleotide triphosphate hydrolases"/>
    <property type="match status" value="1"/>
</dbReference>
<keyword evidence="1" id="KW-0547">Nucleotide-binding</keyword>
<keyword evidence="3" id="KW-0131">Cell cycle</keyword>
<dbReference type="GO" id="GO:0016887">
    <property type="term" value="F:ATP hydrolysis activity"/>
    <property type="evidence" value="ECO:0007669"/>
    <property type="project" value="InterPro"/>
</dbReference>
<dbReference type="AlphaFoldDB" id="A0A318RKW3"/>
<dbReference type="PANTHER" id="PTHR12169">
    <property type="entry name" value="ATPASE N2B"/>
    <property type="match status" value="1"/>
</dbReference>
<evidence type="ECO:0000256" key="1">
    <source>
        <dbReference type="ARBA" id="ARBA00022741"/>
    </source>
</evidence>
<dbReference type="InterPro" id="IPR005654">
    <property type="entry name" value="ATPase_AFG1-like"/>
</dbReference>
<keyword evidence="3" id="KW-0132">Cell division</keyword>
<dbReference type="GO" id="GO:0032153">
    <property type="term" value="C:cell division site"/>
    <property type="evidence" value="ECO:0007669"/>
    <property type="project" value="TreeGrafter"/>
</dbReference>